<dbReference type="EMBL" id="AUPZ01000009">
    <property type="protein sequence ID" value="EQB39270.1"/>
    <property type="molecule type" value="Genomic_DNA"/>
</dbReference>
<proteinExistence type="predicted"/>
<dbReference type="AlphaFoldDB" id="T0JE40"/>
<evidence type="ECO:0000313" key="2">
    <source>
        <dbReference type="Proteomes" id="UP000015520"/>
    </source>
</evidence>
<gene>
    <name evidence="1" type="ORF">M947_07315</name>
</gene>
<comment type="caution">
    <text evidence="1">The sequence shown here is derived from an EMBL/GenBank/DDBJ whole genome shotgun (WGS) entry which is preliminary data.</text>
</comment>
<keyword evidence="2" id="KW-1185">Reference proteome</keyword>
<dbReference type="PATRIC" id="fig|1172190.3.peg.1415"/>
<organism evidence="1 2">
    <name type="scientific">Sulfurimonas hongkongensis</name>
    <dbReference type="NCBI Taxonomy" id="1172190"/>
    <lineage>
        <taxon>Bacteria</taxon>
        <taxon>Pseudomonadati</taxon>
        <taxon>Campylobacterota</taxon>
        <taxon>Epsilonproteobacteria</taxon>
        <taxon>Campylobacterales</taxon>
        <taxon>Sulfurimonadaceae</taxon>
        <taxon>Sulfurimonas</taxon>
    </lineage>
</organism>
<sequence>MLENISLIKEVHEHLATKYAQKQAREALAKIDLERISLHRVNMCNAYEVFCVSLIRAMMSDDKNVIIVSPINLLDNLSSINDLISIIKKLDINKEVVILDTLSNEAHYKEVSCTIIK</sequence>
<reference evidence="1 2" key="1">
    <citation type="submission" date="2013-07" db="EMBL/GenBank/DDBJ databases">
        <title>Sulfurimonas hongkongensis AST-10 Genome Sequencing.</title>
        <authorList>
            <person name="Cai L."/>
            <person name="Zhang T."/>
        </authorList>
    </citation>
    <scope>NUCLEOTIDE SEQUENCE [LARGE SCALE GENOMIC DNA]</scope>
    <source>
        <strain evidence="1 2">AST-10</strain>
    </source>
</reference>
<protein>
    <submittedName>
        <fullName evidence="1">Uncharacterized protein</fullName>
    </submittedName>
</protein>
<accession>T0JE40</accession>
<name>T0JE40_9BACT</name>
<dbReference type="STRING" id="1172190.M947_07315"/>
<evidence type="ECO:0000313" key="1">
    <source>
        <dbReference type="EMBL" id="EQB39270.1"/>
    </source>
</evidence>
<dbReference type="Proteomes" id="UP000015520">
    <property type="component" value="Unassembled WGS sequence"/>
</dbReference>